<name>F1TF25_9FIRM</name>
<keyword evidence="1" id="KW-1133">Transmembrane helix</keyword>
<sequence length="117" mass="13572">MVMFVKFLMPLIYLITIIENKVAVILFIFIVSLINSKVRPFINNYVLTHSKDNKAYNMSLMSLVYNIINVILMVLLSRIINMFGYNNAIILITIITSILLVYIYIKSSEKYKLEING</sequence>
<dbReference type="AlphaFoldDB" id="F1TF25"/>
<evidence type="ECO:0000256" key="1">
    <source>
        <dbReference type="SAM" id="Phobius"/>
    </source>
</evidence>
<dbReference type="Gene3D" id="1.20.1250.20">
    <property type="entry name" value="MFS general substrate transporter like domains"/>
    <property type="match status" value="1"/>
</dbReference>
<protein>
    <recommendedName>
        <fullName evidence="4">Major facilitator superfamily MFS_1</fullName>
    </recommendedName>
</protein>
<reference evidence="2" key="2">
    <citation type="submission" date="2011-01" db="EMBL/GenBank/DDBJ databases">
        <title>The Non-contiguous Finished genome of Clostridium papyrosolvens.</title>
        <authorList>
            <person name="Lucas S."/>
            <person name="Copeland A."/>
            <person name="Lapidus A."/>
            <person name="Cheng J.-F."/>
            <person name="Goodwin L."/>
            <person name="Pitluck S."/>
            <person name="Misra M."/>
            <person name="Chertkov O."/>
            <person name="Detter J.C."/>
            <person name="Han C."/>
            <person name="Tapia R."/>
            <person name="Land M."/>
            <person name="Hauser L."/>
            <person name="Kyrpides N."/>
            <person name="Ivanova N."/>
            <person name="Pagani I."/>
            <person name="Mouttaki H."/>
            <person name="He Z."/>
            <person name="Zhou J."/>
            <person name="Hemme C.L."/>
            <person name="Woyke T."/>
        </authorList>
    </citation>
    <scope>NUCLEOTIDE SEQUENCE [LARGE SCALE GENOMIC DNA]</scope>
    <source>
        <strain evidence="2">DSM 2782</strain>
    </source>
</reference>
<accession>F1TF25</accession>
<dbReference type="SUPFAM" id="SSF103473">
    <property type="entry name" value="MFS general substrate transporter"/>
    <property type="match status" value="1"/>
</dbReference>
<evidence type="ECO:0000313" key="3">
    <source>
        <dbReference type="Proteomes" id="UP000003860"/>
    </source>
</evidence>
<keyword evidence="1" id="KW-0812">Transmembrane</keyword>
<dbReference type="InterPro" id="IPR036259">
    <property type="entry name" value="MFS_trans_sf"/>
</dbReference>
<gene>
    <name evidence="2" type="ORF">Cpap_1158</name>
</gene>
<keyword evidence="1" id="KW-0472">Membrane</keyword>
<feature type="transmembrane region" description="Helical" evidence="1">
    <location>
        <begin position="55"/>
        <end position="76"/>
    </location>
</feature>
<comment type="caution">
    <text evidence="2">The sequence shown here is derived from an EMBL/GenBank/DDBJ whole genome shotgun (WGS) entry which is preliminary data.</text>
</comment>
<proteinExistence type="predicted"/>
<organism evidence="2 3">
    <name type="scientific">Ruminiclostridium papyrosolvens DSM 2782</name>
    <dbReference type="NCBI Taxonomy" id="588581"/>
    <lineage>
        <taxon>Bacteria</taxon>
        <taxon>Bacillati</taxon>
        <taxon>Bacillota</taxon>
        <taxon>Clostridia</taxon>
        <taxon>Eubacteriales</taxon>
        <taxon>Oscillospiraceae</taxon>
        <taxon>Ruminiclostridium</taxon>
    </lineage>
</organism>
<feature type="transmembrane region" description="Helical" evidence="1">
    <location>
        <begin position="12"/>
        <end position="34"/>
    </location>
</feature>
<keyword evidence="3" id="KW-1185">Reference proteome</keyword>
<evidence type="ECO:0008006" key="4">
    <source>
        <dbReference type="Google" id="ProtNLM"/>
    </source>
</evidence>
<evidence type="ECO:0000313" key="2">
    <source>
        <dbReference type="EMBL" id="EGD46963.1"/>
    </source>
</evidence>
<dbReference type="STRING" id="588581.Cpap_1158"/>
<dbReference type="EMBL" id="ACXX02000010">
    <property type="protein sequence ID" value="EGD46963.1"/>
    <property type="molecule type" value="Genomic_DNA"/>
</dbReference>
<feature type="transmembrane region" description="Helical" evidence="1">
    <location>
        <begin position="88"/>
        <end position="105"/>
    </location>
</feature>
<reference evidence="2" key="1">
    <citation type="submission" date="2009-07" db="EMBL/GenBank/DDBJ databases">
        <authorList>
            <consortium name="US DOE Joint Genome Institute (JGI-PGF)"/>
            <person name="Lucas S."/>
            <person name="Copeland A."/>
            <person name="Lapidus A."/>
            <person name="Glavina del Rio T."/>
            <person name="Tice H."/>
            <person name="Bruce D."/>
            <person name="Goodwin L."/>
            <person name="Pitluck S."/>
            <person name="Larimer F."/>
            <person name="Land M.L."/>
            <person name="Mouttaki H."/>
            <person name="He Z."/>
            <person name="Zhou J."/>
            <person name="Hemme C.L."/>
        </authorList>
    </citation>
    <scope>NUCLEOTIDE SEQUENCE [LARGE SCALE GENOMIC DNA]</scope>
    <source>
        <strain evidence="2">DSM 2782</strain>
    </source>
</reference>
<dbReference type="Proteomes" id="UP000003860">
    <property type="component" value="Unassembled WGS sequence"/>
</dbReference>